<dbReference type="AlphaFoldDB" id="A0A834KLI5"/>
<protein>
    <submittedName>
        <fullName evidence="2">Uncharacterized protein</fullName>
    </submittedName>
</protein>
<feature type="region of interest" description="Disordered" evidence="1">
    <location>
        <begin position="85"/>
        <end position="105"/>
    </location>
</feature>
<dbReference type="Pfam" id="PF15502">
    <property type="entry name" value="MPLKIP"/>
    <property type="match status" value="1"/>
</dbReference>
<comment type="caution">
    <text evidence="2">The sequence shown here is derived from an EMBL/GenBank/DDBJ whole genome shotgun (WGS) entry which is preliminary data.</text>
</comment>
<dbReference type="EMBL" id="JACSDY010000014">
    <property type="protein sequence ID" value="KAF7408928.1"/>
    <property type="molecule type" value="Genomic_DNA"/>
</dbReference>
<keyword evidence="3" id="KW-1185">Reference proteome</keyword>
<evidence type="ECO:0000313" key="3">
    <source>
        <dbReference type="Proteomes" id="UP000600918"/>
    </source>
</evidence>
<dbReference type="InterPro" id="IPR028265">
    <property type="entry name" value="TTDN1/SICKLE"/>
</dbReference>
<sequence>MLKDASDFLFSMEQQADMASFDVTRWLTLGKSPLNMPGGSRNQNNHEWKSYVDTRRTNCGFVAYKRGCYSYNGVELNRGDNDFIPLNSSTPDQRRHSGNRYGSGIGRNHRNSGSWLFNDYRGNHFANTKPHFNNSYSPYKHTGMQFHGQNKSMQKDGHRQIDISRYIDINSILEDPWAELMQKLDDSTTSNKVDVLNRSSTIPYSKEISKSVSLVDTYFQNNQHNAESQSQSINIDLEINDNTSEVKNISDNQFGDTKLDLTLDDESLCNNSNDNNHVASKDIKQNI</sequence>
<accession>A0A834KLI5</accession>
<organism evidence="2 3">
    <name type="scientific">Vespula pensylvanica</name>
    <name type="common">Western yellow jacket</name>
    <name type="synonym">Wasp</name>
    <dbReference type="NCBI Taxonomy" id="30213"/>
    <lineage>
        <taxon>Eukaryota</taxon>
        <taxon>Metazoa</taxon>
        <taxon>Ecdysozoa</taxon>
        <taxon>Arthropoda</taxon>
        <taxon>Hexapoda</taxon>
        <taxon>Insecta</taxon>
        <taxon>Pterygota</taxon>
        <taxon>Neoptera</taxon>
        <taxon>Endopterygota</taxon>
        <taxon>Hymenoptera</taxon>
        <taxon>Apocrita</taxon>
        <taxon>Aculeata</taxon>
        <taxon>Vespoidea</taxon>
        <taxon>Vespidae</taxon>
        <taxon>Vespinae</taxon>
        <taxon>Vespula</taxon>
    </lineage>
</organism>
<gene>
    <name evidence="2" type="ORF">H0235_013780</name>
</gene>
<reference evidence="2" key="1">
    <citation type="journal article" date="2020" name="G3 (Bethesda)">
        <title>High-Quality Assemblies for Three Invasive Social Wasps from the &lt;i&gt;Vespula&lt;/i&gt; Genus.</title>
        <authorList>
            <person name="Harrop T.W.R."/>
            <person name="Guhlin J."/>
            <person name="McLaughlin G.M."/>
            <person name="Permina E."/>
            <person name="Stockwell P."/>
            <person name="Gilligan J."/>
            <person name="Le Lec M.F."/>
            <person name="Gruber M.A.M."/>
            <person name="Quinn O."/>
            <person name="Lovegrove M."/>
            <person name="Duncan E.J."/>
            <person name="Remnant E.J."/>
            <person name="Van Eeckhoven J."/>
            <person name="Graham B."/>
            <person name="Knapp R.A."/>
            <person name="Langford K.W."/>
            <person name="Kronenberg Z."/>
            <person name="Press M.O."/>
            <person name="Eacker S.M."/>
            <person name="Wilson-Rankin E.E."/>
            <person name="Purcell J."/>
            <person name="Lester P.J."/>
            <person name="Dearden P.K."/>
        </authorList>
    </citation>
    <scope>NUCLEOTIDE SEQUENCE</scope>
    <source>
        <strain evidence="2">Volc-1</strain>
    </source>
</reference>
<evidence type="ECO:0000256" key="1">
    <source>
        <dbReference type="SAM" id="MobiDB-lite"/>
    </source>
</evidence>
<name>A0A834KLI5_VESPE</name>
<evidence type="ECO:0000313" key="2">
    <source>
        <dbReference type="EMBL" id="KAF7408928.1"/>
    </source>
</evidence>
<dbReference type="Proteomes" id="UP000600918">
    <property type="component" value="Unassembled WGS sequence"/>
</dbReference>
<proteinExistence type="predicted"/>